<evidence type="ECO:0000256" key="5">
    <source>
        <dbReference type="ARBA" id="ARBA00022741"/>
    </source>
</evidence>
<evidence type="ECO:0000256" key="4">
    <source>
        <dbReference type="ARBA" id="ARBA00022723"/>
    </source>
</evidence>
<dbReference type="NCBIfam" id="TIGR01525">
    <property type="entry name" value="ATPase-IB_hvy"/>
    <property type="match status" value="1"/>
</dbReference>
<reference evidence="12 13" key="1">
    <citation type="journal article" date="2015" name="Proc. Natl. Acad. Sci. U.S.A.">
        <title>Expanded metabolic versatility of ubiquitous nitrite-oxidizing bacteria from the genus Nitrospira.</title>
        <authorList>
            <person name="Koch H."/>
            <person name="Lucker S."/>
            <person name="Albertsen M."/>
            <person name="Kitzinger K."/>
            <person name="Herbold C."/>
            <person name="Spieck E."/>
            <person name="Nielsen P.H."/>
            <person name="Wagner M."/>
            <person name="Daims H."/>
        </authorList>
    </citation>
    <scope>NUCLEOTIDE SEQUENCE [LARGE SCALE GENOMIC DNA]</scope>
    <source>
        <strain evidence="12 13">NSP M-1</strain>
    </source>
</reference>
<dbReference type="FunFam" id="2.70.150.10:FF:000002">
    <property type="entry name" value="Copper-transporting ATPase 1, putative"/>
    <property type="match status" value="1"/>
</dbReference>
<dbReference type="NCBIfam" id="TIGR01494">
    <property type="entry name" value="ATPase_P-type"/>
    <property type="match status" value="1"/>
</dbReference>
<feature type="domain" description="P-type ATPase A" evidence="11">
    <location>
        <begin position="185"/>
        <end position="284"/>
    </location>
</feature>
<dbReference type="SFLD" id="SFLDS00003">
    <property type="entry name" value="Haloacid_Dehalogenase"/>
    <property type="match status" value="1"/>
</dbReference>
<dbReference type="EMBL" id="CP011801">
    <property type="protein sequence ID" value="ALA61099.1"/>
    <property type="molecule type" value="Genomic_DNA"/>
</dbReference>
<keyword evidence="4 10" id="KW-0479">Metal-binding</keyword>
<evidence type="ECO:0000256" key="6">
    <source>
        <dbReference type="ARBA" id="ARBA00022840"/>
    </source>
</evidence>
<keyword evidence="8" id="KW-1133">Transmembrane helix</keyword>
<dbReference type="Gene3D" id="3.40.1110.10">
    <property type="entry name" value="Calcium-transporting ATPase, cytoplasmic domain N"/>
    <property type="match status" value="1"/>
</dbReference>
<keyword evidence="9" id="KW-0472">Membrane</keyword>
<comment type="subcellular location">
    <subcellularLocation>
        <location evidence="10">Cell membrane</location>
    </subcellularLocation>
    <subcellularLocation>
        <location evidence="1">Endomembrane system</location>
        <topology evidence="1">Multi-pass membrane protein</topology>
    </subcellularLocation>
</comment>
<dbReference type="RefSeq" id="WP_053381810.1">
    <property type="nucleotide sequence ID" value="NZ_CP011801.1"/>
</dbReference>
<evidence type="ECO:0000256" key="8">
    <source>
        <dbReference type="ARBA" id="ARBA00022989"/>
    </source>
</evidence>
<dbReference type="InterPro" id="IPR027256">
    <property type="entry name" value="P-typ_ATPase_IB"/>
</dbReference>
<gene>
    <name evidence="12" type="ORF">NITMOv2_4730</name>
</gene>
<dbReference type="GO" id="GO:0055070">
    <property type="term" value="P:copper ion homeostasis"/>
    <property type="evidence" value="ECO:0007669"/>
    <property type="project" value="TreeGrafter"/>
</dbReference>
<dbReference type="PANTHER" id="PTHR43520">
    <property type="entry name" value="ATP7, ISOFORM B"/>
    <property type="match status" value="1"/>
</dbReference>
<dbReference type="GO" id="GO:0043682">
    <property type="term" value="F:P-type divalent copper transporter activity"/>
    <property type="evidence" value="ECO:0007669"/>
    <property type="project" value="TreeGrafter"/>
</dbReference>
<dbReference type="EC" id="3.6.3.-" evidence="12"/>
<dbReference type="PRINTS" id="PR00119">
    <property type="entry name" value="CATATPASE"/>
</dbReference>
<dbReference type="SFLD" id="SFLDG00002">
    <property type="entry name" value="C1.7:_P-type_atpase_like"/>
    <property type="match status" value="1"/>
</dbReference>
<dbReference type="Gene3D" id="3.40.50.1000">
    <property type="entry name" value="HAD superfamily/HAD-like"/>
    <property type="match status" value="1"/>
</dbReference>
<keyword evidence="10" id="KW-1003">Cell membrane</keyword>
<evidence type="ECO:0000259" key="11">
    <source>
        <dbReference type="Pfam" id="PF00122"/>
    </source>
</evidence>
<evidence type="ECO:0000256" key="2">
    <source>
        <dbReference type="ARBA" id="ARBA00006024"/>
    </source>
</evidence>
<dbReference type="InterPro" id="IPR036412">
    <property type="entry name" value="HAD-like_sf"/>
</dbReference>
<dbReference type="InterPro" id="IPR044492">
    <property type="entry name" value="P_typ_ATPase_HD_dom"/>
</dbReference>
<evidence type="ECO:0000256" key="10">
    <source>
        <dbReference type="RuleBase" id="RU362081"/>
    </source>
</evidence>
<evidence type="ECO:0000256" key="9">
    <source>
        <dbReference type="ARBA" id="ARBA00023136"/>
    </source>
</evidence>
<keyword evidence="6 10" id="KW-0067">ATP-binding</keyword>
<keyword evidence="5 10" id="KW-0547">Nucleotide-binding</keyword>
<dbReference type="InterPro" id="IPR008250">
    <property type="entry name" value="ATPase_P-typ_transduc_dom_A_sf"/>
</dbReference>
<dbReference type="STRING" id="42253.NITMOv2_4730"/>
<sequence length="706" mass="74204">MPWIKDQPDLAQGLAAWLGGLQGITQSEANADCASVTLCYEEGTWTGAKLCRRLNGLTPRQIARLPVANTPSGTNGTQHSSWFELSLSSTGVALGLLCEPLAPVLVPLLLAGSALPMLKRAYEALAKEGRLTVDVLDASATALLGLQGRFSMATFMVWLINLGDYIRDATVSQAKAAVESVLSYQESYAWVVKGRRKVKLPVPNIAVGDTVIVYPGDRIPVDGVVLSGKATVDQRALTGESLPVEKEAGASVYAATVIHDGKLYIRASRVGDQTEAAKIVRLVEGAPAHETAIQNYAERWANDLVPYSFMGAGARGLMAGGASAAASVLVIDYGTGIRIAAPTAVLATMTKAVRQGILFKGGRALEQLAAVDAVVLDKTGTLTTGRPEVTEVRAYGNAGRDKVLALAAAAEQRLNHPVAQAIVRAATDAKLAVPSRKSSDYSIGLGVTSHVNGYVVHVGCTRYMKKLGIDVPDDAQRDLARFGEQAVSPVCVAMDHRVIGLIGYADQIRSEAASVVQSLRDLGVKEIVMLTGDHPDVAAHVAKHVGITRYAADVLPERKLEEVKSLQQRGYRVAFIGDGINDSPALAHADIGIAVKGGADVAQDTAHVVLLNGDLAHIPLAIQLAREAVDLIHENWNIIAVPNTVALALACFGVLGPGAATLLSNGSAILATGNSLRPLWSNGAGLQSKARRARSITTSATERAMA</sequence>
<dbReference type="KEGG" id="nmv:NITMOv2_4730"/>
<keyword evidence="3" id="KW-0812">Transmembrane</keyword>
<dbReference type="GO" id="GO:0005524">
    <property type="term" value="F:ATP binding"/>
    <property type="evidence" value="ECO:0007669"/>
    <property type="project" value="UniProtKB-UniRule"/>
</dbReference>
<dbReference type="GO" id="GO:0005507">
    <property type="term" value="F:copper ion binding"/>
    <property type="evidence" value="ECO:0007669"/>
    <property type="project" value="TreeGrafter"/>
</dbReference>
<dbReference type="InterPro" id="IPR023214">
    <property type="entry name" value="HAD_sf"/>
</dbReference>
<organism evidence="12 13">
    <name type="scientific">Nitrospira moscoviensis</name>
    <dbReference type="NCBI Taxonomy" id="42253"/>
    <lineage>
        <taxon>Bacteria</taxon>
        <taxon>Pseudomonadati</taxon>
        <taxon>Nitrospirota</taxon>
        <taxon>Nitrospiria</taxon>
        <taxon>Nitrospirales</taxon>
        <taxon>Nitrospiraceae</taxon>
        <taxon>Nitrospira</taxon>
    </lineage>
</organism>
<proteinExistence type="inferred from homology"/>
<dbReference type="GO" id="GO:0016887">
    <property type="term" value="F:ATP hydrolysis activity"/>
    <property type="evidence" value="ECO:0007669"/>
    <property type="project" value="InterPro"/>
</dbReference>
<keyword evidence="7" id="KW-1278">Translocase</keyword>
<dbReference type="GO" id="GO:0005886">
    <property type="term" value="C:plasma membrane"/>
    <property type="evidence" value="ECO:0007669"/>
    <property type="project" value="UniProtKB-SubCell"/>
</dbReference>
<keyword evidence="12" id="KW-0378">Hydrolase</keyword>
<comment type="similarity">
    <text evidence="2 10">Belongs to the cation transport ATPase (P-type) (TC 3.A.3) family. Type IB subfamily.</text>
</comment>
<keyword evidence="13" id="KW-1185">Reference proteome</keyword>
<dbReference type="PATRIC" id="fig|42253.5.peg.4662"/>
<accession>A0A0K2GJS2</accession>
<dbReference type="SFLD" id="SFLDF00027">
    <property type="entry name" value="p-type_atpase"/>
    <property type="match status" value="1"/>
</dbReference>
<protein>
    <submittedName>
        <fullName evidence="12">Cation-transporting ATPase</fullName>
        <ecNumber evidence="12">3.6.3.-</ecNumber>
    </submittedName>
</protein>
<dbReference type="SUPFAM" id="SSF81653">
    <property type="entry name" value="Calcium ATPase, transduction domain A"/>
    <property type="match status" value="1"/>
</dbReference>
<dbReference type="Pfam" id="PF00122">
    <property type="entry name" value="E1-E2_ATPase"/>
    <property type="match status" value="1"/>
</dbReference>
<dbReference type="InterPro" id="IPR001757">
    <property type="entry name" value="P_typ_ATPase"/>
</dbReference>
<evidence type="ECO:0000256" key="3">
    <source>
        <dbReference type="ARBA" id="ARBA00022692"/>
    </source>
</evidence>
<dbReference type="PANTHER" id="PTHR43520:SF8">
    <property type="entry name" value="P-TYPE CU(+) TRANSPORTER"/>
    <property type="match status" value="1"/>
</dbReference>
<evidence type="ECO:0000256" key="7">
    <source>
        <dbReference type="ARBA" id="ARBA00022967"/>
    </source>
</evidence>
<dbReference type="Gene3D" id="2.70.150.10">
    <property type="entry name" value="Calcium-transporting ATPase, cytoplasmic transduction domain A"/>
    <property type="match status" value="1"/>
</dbReference>
<dbReference type="Proteomes" id="UP000069205">
    <property type="component" value="Chromosome"/>
</dbReference>
<dbReference type="InterPro" id="IPR018303">
    <property type="entry name" value="ATPase_P-typ_P_site"/>
</dbReference>
<dbReference type="PROSITE" id="PS00154">
    <property type="entry name" value="ATPASE_E1_E2"/>
    <property type="match status" value="1"/>
</dbReference>
<dbReference type="SUPFAM" id="SSF56784">
    <property type="entry name" value="HAD-like"/>
    <property type="match status" value="1"/>
</dbReference>
<dbReference type="InterPro" id="IPR023299">
    <property type="entry name" value="ATPase_P-typ_cyto_dom_N"/>
</dbReference>
<dbReference type="AlphaFoldDB" id="A0A0K2GJS2"/>
<dbReference type="Pfam" id="PF00702">
    <property type="entry name" value="Hydrolase"/>
    <property type="match status" value="1"/>
</dbReference>
<evidence type="ECO:0000256" key="1">
    <source>
        <dbReference type="ARBA" id="ARBA00004127"/>
    </source>
</evidence>
<dbReference type="InterPro" id="IPR059000">
    <property type="entry name" value="ATPase_P-type_domA"/>
</dbReference>
<evidence type="ECO:0000313" key="12">
    <source>
        <dbReference type="EMBL" id="ALA61099.1"/>
    </source>
</evidence>
<evidence type="ECO:0000313" key="13">
    <source>
        <dbReference type="Proteomes" id="UP000069205"/>
    </source>
</evidence>
<dbReference type="GO" id="GO:0012505">
    <property type="term" value="C:endomembrane system"/>
    <property type="evidence" value="ECO:0007669"/>
    <property type="project" value="UniProtKB-SubCell"/>
</dbReference>
<name>A0A0K2GJS2_NITMO</name>